<dbReference type="EMBL" id="CM017872">
    <property type="protein sequence ID" value="KAG1328311.1"/>
    <property type="molecule type" value="Genomic_DNA"/>
</dbReference>
<accession>A0A8K0HX13</accession>
<name>A0A8K0HX13_COCNU</name>
<organism evidence="1 2">
    <name type="scientific">Cocos nucifera</name>
    <name type="common">Coconut palm</name>
    <dbReference type="NCBI Taxonomy" id="13894"/>
    <lineage>
        <taxon>Eukaryota</taxon>
        <taxon>Viridiplantae</taxon>
        <taxon>Streptophyta</taxon>
        <taxon>Embryophyta</taxon>
        <taxon>Tracheophyta</taxon>
        <taxon>Spermatophyta</taxon>
        <taxon>Magnoliopsida</taxon>
        <taxon>Liliopsida</taxon>
        <taxon>Arecaceae</taxon>
        <taxon>Arecoideae</taxon>
        <taxon>Cocoseae</taxon>
        <taxon>Attaleinae</taxon>
        <taxon>Cocos</taxon>
    </lineage>
</organism>
<evidence type="ECO:0000313" key="1">
    <source>
        <dbReference type="EMBL" id="KAG1328311.1"/>
    </source>
</evidence>
<dbReference type="Proteomes" id="UP000797356">
    <property type="component" value="Chromosome 1"/>
</dbReference>
<reference evidence="1" key="1">
    <citation type="journal article" date="2017" name="Gigascience">
        <title>The genome draft of coconut (Cocos nucifera).</title>
        <authorList>
            <person name="Xiao Y."/>
            <person name="Xu P."/>
            <person name="Fan H."/>
            <person name="Baudouin L."/>
            <person name="Xia W."/>
            <person name="Bocs S."/>
            <person name="Xu J."/>
            <person name="Li Q."/>
            <person name="Guo A."/>
            <person name="Zhou L."/>
            <person name="Li J."/>
            <person name="Wu Y."/>
            <person name="Ma Z."/>
            <person name="Armero A."/>
            <person name="Issali A.E."/>
            <person name="Liu N."/>
            <person name="Peng M."/>
            <person name="Yang Y."/>
        </authorList>
    </citation>
    <scope>NUCLEOTIDE SEQUENCE</scope>
    <source>
        <tissue evidence="1">Spear leaf of Hainan Tall coconut</tissue>
    </source>
</reference>
<keyword evidence="2" id="KW-1185">Reference proteome</keyword>
<comment type="caution">
    <text evidence="1">The sequence shown here is derived from an EMBL/GenBank/DDBJ whole genome shotgun (WGS) entry which is preliminary data.</text>
</comment>
<evidence type="ECO:0000313" key="2">
    <source>
        <dbReference type="Proteomes" id="UP000797356"/>
    </source>
</evidence>
<sequence length="105" mass="10484">EGLRWLVGLGQVGDKGRPGDYVAVFLGGFEGEDGLGELAELGIEVDKLGVEEGDGESVGGDELGMDLGGMVWVRMVVCGGSQEGVEVGGSEGGAVVVMDLVGGAS</sequence>
<proteinExistence type="predicted"/>
<feature type="non-terminal residue" evidence="1">
    <location>
        <position position="1"/>
    </location>
</feature>
<reference evidence="1" key="2">
    <citation type="submission" date="2019-07" db="EMBL/GenBank/DDBJ databases">
        <authorList>
            <person name="Yang Y."/>
            <person name="Bocs S."/>
            <person name="Baudouin L."/>
        </authorList>
    </citation>
    <scope>NUCLEOTIDE SEQUENCE</scope>
    <source>
        <tissue evidence="1">Spear leaf of Hainan Tall coconut</tissue>
    </source>
</reference>
<gene>
    <name evidence="1" type="ORF">COCNU_01G022450</name>
</gene>
<protein>
    <submittedName>
        <fullName evidence="1">Uncharacterized protein</fullName>
    </submittedName>
</protein>
<dbReference type="AlphaFoldDB" id="A0A8K0HX13"/>